<evidence type="ECO:0000313" key="3">
    <source>
        <dbReference type="Proteomes" id="UP000331127"/>
    </source>
</evidence>
<dbReference type="EMBL" id="BLAE01000036">
    <property type="protein sequence ID" value="GES12455.1"/>
    <property type="molecule type" value="Genomic_DNA"/>
</dbReference>
<dbReference type="Proteomes" id="UP000331127">
    <property type="component" value="Unassembled WGS sequence"/>
</dbReference>
<accession>A0A5M3WSW3</accession>
<evidence type="ECO:0000313" key="2">
    <source>
        <dbReference type="EMBL" id="GES12455.1"/>
    </source>
</evidence>
<proteinExistence type="predicted"/>
<organism evidence="2 3">
    <name type="scientific">Acrocarpospora macrocephala</name>
    <dbReference type="NCBI Taxonomy" id="150177"/>
    <lineage>
        <taxon>Bacteria</taxon>
        <taxon>Bacillati</taxon>
        <taxon>Actinomycetota</taxon>
        <taxon>Actinomycetes</taxon>
        <taxon>Streptosporangiales</taxon>
        <taxon>Streptosporangiaceae</taxon>
        <taxon>Acrocarpospora</taxon>
    </lineage>
</organism>
<reference evidence="2 3" key="1">
    <citation type="submission" date="2019-10" db="EMBL/GenBank/DDBJ databases">
        <title>Whole genome shotgun sequence of Acrocarpospora macrocephala NBRC 16266.</title>
        <authorList>
            <person name="Ichikawa N."/>
            <person name="Kimura A."/>
            <person name="Kitahashi Y."/>
            <person name="Komaki H."/>
            <person name="Oguchi A."/>
        </authorList>
    </citation>
    <scope>NUCLEOTIDE SEQUENCE [LARGE SCALE GENOMIC DNA]</scope>
    <source>
        <strain evidence="2 3">NBRC 16266</strain>
    </source>
</reference>
<evidence type="ECO:0000256" key="1">
    <source>
        <dbReference type="SAM" id="MobiDB-lite"/>
    </source>
</evidence>
<gene>
    <name evidence="2" type="ORF">Amac_060520</name>
</gene>
<name>A0A5M3WSW3_9ACTN</name>
<dbReference type="AlphaFoldDB" id="A0A5M3WSW3"/>
<sequence>MRGGRVVGCQLRRRYATSPTLNALYRDRISLSAVGAAAVPWCSEPQHSRYGMGSPHGQAEVDAERA</sequence>
<comment type="caution">
    <text evidence="2">The sequence shown here is derived from an EMBL/GenBank/DDBJ whole genome shotgun (WGS) entry which is preliminary data.</text>
</comment>
<protein>
    <submittedName>
        <fullName evidence="2">Uncharacterized protein</fullName>
    </submittedName>
</protein>
<keyword evidence="3" id="KW-1185">Reference proteome</keyword>
<feature type="region of interest" description="Disordered" evidence="1">
    <location>
        <begin position="47"/>
        <end position="66"/>
    </location>
</feature>